<accession>A0A4Z1PIF5</accession>
<gene>
    <name evidence="1" type="ORF">E6O75_ATG04546</name>
</gene>
<dbReference type="AlphaFoldDB" id="A0A4Z1PIF5"/>
<dbReference type="Proteomes" id="UP000298493">
    <property type="component" value="Unassembled WGS sequence"/>
</dbReference>
<proteinExistence type="predicted"/>
<comment type="caution">
    <text evidence="1">The sequence shown here is derived from an EMBL/GenBank/DDBJ whole genome shotgun (WGS) entry which is preliminary data.</text>
</comment>
<organism evidence="1 2">
    <name type="scientific">Venturia nashicola</name>
    <dbReference type="NCBI Taxonomy" id="86259"/>
    <lineage>
        <taxon>Eukaryota</taxon>
        <taxon>Fungi</taxon>
        <taxon>Dikarya</taxon>
        <taxon>Ascomycota</taxon>
        <taxon>Pezizomycotina</taxon>
        <taxon>Dothideomycetes</taxon>
        <taxon>Pleosporomycetidae</taxon>
        <taxon>Venturiales</taxon>
        <taxon>Venturiaceae</taxon>
        <taxon>Venturia</taxon>
    </lineage>
</organism>
<reference evidence="1 2" key="1">
    <citation type="submission" date="2019-04" db="EMBL/GenBank/DDBJ databases">
        <title>High contiguity whole genome sequence and gene annotation resource for two Venturia nashicola isolates.</title>
        <authorList>
            <person name="Prokchorchik M."/>
            <person name="Won K."/>
            <person name="Lee Y."/>
            <person name="Choi E.D."/>
            <person name="Segonzac C."/>
            <person name="Sohn K.H."/>
        </authorList>
    </citation>
    <scope>NUCLEOTIDE SEQUENCE [LARGE SCALE GENOMIC DNA]</scope>
    <source>
        <strain evidence="1 2">PRI2</strain>
    </source>
</reference>
<keyword evidence="2" id="KW-1185">Reference proteome</keyword>
<dbReference type="EMBL" id="SNSC02000004">
    <property type="protein sequence ID" value="TID25341.1"/>
    <property type="molecule type" value="Genomic_DNA"/>
</dbReference>
<evidence type="ECO:0000313" key="1">
    <source>
        <dbReference type="EMBL" id="TID25341.1"/>
    </source>
</evidence>
<sequence length="248" mass="25465">MTYPSMMKASRSSSTRWFTSALSLLMILSATSKQARILFSTNANLLPVAVTFFMASNNPLRATSKAFAAAAALSRVSHINFSTLTLPLTIPGPVSRISTTTSALTIASKSISSAVNIPCAAADCSQSPNSPISATSTSSSVAFFDAAATVSVEIGNSFPKEEMLSKGVASMNSCSEANNTLAAAKVFFRAEDSSPLPNSPIVAISVSSAVAVSGAIYVSSAATNKSLSKGEIFSRLGVSSISTSHSNP</sequence>
<protein>
    <submittedName>
        <fullName evidence="1">Uncharacterized protein</fullName>
    </submittedName>
</protein>
<name>A0A4Z1PIF5_9PEZI</name>
<evidence type="ECO:0000313" key="2">
    <source>
        <dbReference type="Proteomes" id="UP000298493"/>
    </source>
</evidence>